<keyword evidence="5" id="KW-1185">Reference proteome</keyword>
<dbReference type="FunFam" id="1.10.238.200:FF:000002">
    <property type="entry name" value="DCN1-like protein"/>
    <property type="match status" value="1"/>
</dbReference>
<accession>A0A9N9WT63</accession>
<dbReference type="PANTHER" id="PTHR12281">
    <property type="entry name" value="RP42 RELATED"/>
    <property type="match status" value="1"/>
</dbReference>
<dbReference type="EMBL" id="OU895878">
    <property type="protein sequence ID" value="CAG9804289.1"/>
    <property type="molecule type" value="Genomic_DNA"/>
</dbReference>
<reference evidence="4" key="1">
    <citation type="submission" date="2022-01" db="EMBL/GenBank/DDBJ databases">
        <authorList>
            <person name="King R."/>
        </authorList>
    </citation>
    <scope>NUCLEOTIDE SEQUENCE</scope>
</reference>
<evidence type="ECO:0000256" key="1">
    <source>
        <dbReference type="RuleBase" id="RU410713"/>
    </source>
</evidence>
<feature type="region of interest" description="Disordered" evidence="2">
    <location>
        <begin position="1"/>
        <end position="36"/>
    </location>
</feature>
<evidence type="ECO:0000256" key="2">
    <source>
        <dbReference type="SAM" id="MobiDB-lite"/>
    </source>
</evidence>
<dbReference type="Gene3D" id="1.10.238.200">
    <property type="entry name" value="Cullin, PONY binding domain"/>
    <property type="match status" value="1"/>
</dbReference>
<dbReference type="InterPro" id="IPR014764">
    <property type="entry name" value="DCN-prot"/>
</dbReference>
<dbReference type="GO" id="GO:0031624">
    <property type="term" value="F:ubiquitin conjugating enzyme binding"/>
    <property type="evidence" value="ECO:0007669"/>
    <property type="project" value="TreeGrafter"/>
</dbReference>
<dbReference type="GO" id="GO:0045116">
    <property type="term" value="P:protein neddylation"/>
    <property type="evidence" value="ECO:0007669"/>
    <property type="project" value="TreeGrafter"/>
</dbReference>
<dbReference type="PROSITE" id="PS51229">
    <property type="entry name" value="DCUN1"/>
    <property type="match status" value="1"/>
</dbReference>
<comment type="function">
    <text evidence="1">Neddylation of cullins play an essential role in the regulation of SCF-type complexes activity.</text>
</comment>
<name>A0A9N9WT63_9DIPT</name>
<dbReference type="GO" id="GO:0097602">
    <property type="term" value="F:cullin family protein binding"/>
    <property type="evidence" value="ECO:0007669"/>
    <property type="project" value="TreeGrafter"/>
</dbReference>
<sequence>MPRPKKRTATNPSEEIETTKRQKTASRSKHSQEESRFNTNRLIAWFKQYTTDDPSQLEPEGMERFCQDIKVEPEDIVMLVIAYKMNAKNMGYFTQTEFLKGLSDPEVLCDTPTKLKNKLDYFYNLIDDPQSFKMIFRYAYDFARDKDQRSMDIETAKAMLSLLLCKSWPLFPEFAEFLEQQPKAPRVINKDQWNNIFEFSRTINTDLSNYSIDGAWPVLLDDFVEYLQRKRQGNSS</sequence>
<evidence type="ECO:0000313" key="4">
    <source>
        <dbReference type="EMBL" id="CAG9804289.1"/>
    </source>
</evidence>
<protein>
    <recommendedName>
        <fullName evidence="1">Defective in cullin neddylation protein</fullName>
    </recommendedName>
</protein>
<dbReference type="PANTHER" id="PTHR12281:SF12">
    <property type="entry name" value="DEFECTIVE IN CULLIN NEDDYLATION PROTEIN"/>
    <property type="match status" value="1"/>
</dbReference>
<dbReference type="Proteomes" id="UP001153620">
    <property type="component" value="Chromosome 2"/>
</dbReference>
<evidence type="ECO:0000313" key="5">
    <source>
        <dbReference type="Proteomes" id="UP001153620"/>
    </source>
</evidence>
<gene>
    <name evidence="4" type="ORF">CHIRRI_LOCUS7180</name>
</gene>
<dbReference type="GO" id="GO:0000151">
    <property type="term" value="C:ubiquitin ligase complex"/>
    <property type="evidence" value="ECO:0007669"/>
    <property type="project" value="TreeGrafter"/>
</dbReference>
<dbReference type="AlphaFoldDB" id="A0A9N9WT63"/>
<feature type="domain" description="DCUN1" evidence="3">
    <location>
        <begin position="37"/>
        <end position="228"/>
    </location>
</feature>
<dbReference type="Pfam" id="PF03556">
    <property type="entry name" value="Cullin_binding"/>
    <property type="match status" value="1"/>
</dbReference>
<dbReference type="OrthoDB" id="286637at2759"/>
<evidence type="ECO:0000259" key="3">
    <source>
        <dbReference type="PROSITE" id="PS51229"/>
    </source>
</evidence>
<reference evidence="4" key="2">
    <citation type="submission" date="2022-10" db="EMBL/GenBank/DDBJ databases">
        <authorList>
            <consortium name="ENA_rothamsted_submissions"/>
            <consortium name="culmorum"/>
            <person name="King R."/>
        </authorList>
    </citation>
    <scope>NUCLEOTIDE SEQUENCE</scope>
</reference>
<dbReference type="InterPro" id="IPR005176">
    <property type="entry name" value="PONY_dom"/>
</dbReference>
<dbReference type="GO" id="GO:0032182">
    <property type="term" value="F:ubiquitin-like protein binding"/>
    <property type="evidence" value="ECO:0007669"/>
    <property type="project" value="TreeGrafter"/>
</dbReference>
<organism evidence="4 5">
    <name type="scientific">Chironomus riparius</name>
    <dbReference type="NCBI Taxonomy" id="315576"/>
    <lineage>
        <taxon>Eukaryota</taxon>
        <taxon>Metazoa</taxon>
        <taxon>Ecdysozoa</taxon>
        <taxon>Arthropoda</taxon>
        <taxon>Hexapoda</taxon>
        <taxon>Insecta</taxon>
        <taxon>Pterygota</taxon>
        <taxon>Neoptera</taxon>
        <taxon>Endopterygota</taxon>
        <taxon>Diptera</taxon>
        <taxon>Nematocera</taxon>
        <taxon>Chironomoidea</taxon>
        <taxon>Chironomidae</taxon>
        <taxon>Chironominae</taxon>
        <taxon>Chironomus</taxon>
    </lineage>
</organism>
<dbReference type="Gene3D" id="1.10.238.10">
    <property type="entry name" value="EF-hand"/>
    <property type="match status" value="1"/>
</dbReference>
<dbReference type="InterPro" id="IPR042460">
    <property type="entry name" value="DCN1-like_PONY"/>
</dbReference>
<proteinExistence type="predicted"/>